<dbReference type="PANTHER" id="PTHR33542">
    <property type="entry name" value="SIROHYDROCHLORIN FERROCHELATASE, CHLOROPLASTIC"/>
    <property type="match status" value="1"/>
</dbReference>
<dbReference type="Gene3D" id="3.40.50.1400">
    <property type="match status" value="2"/>
</dbReference>
<dbReference type="PANTHER" id="PTHR33542:SF3">
    <property type="entry name" value="SIROHYDROCHLORIN FERROCHELATASE, CHLOROPLASTIC"/>
    <property type="match status" value="1"/>
</dbReference>
<dbReference type="Proteomes" id="UP001235343">
    <property type="component" value="Unassembled WGS sequence"/>
</dbReference>
<dbReference type="CDD" id="cd03414">
    <property type="entry name" value="CbiX_SirB_C"/>
    <property type="match status" value="1"/>
</dbReference>
<evidence type="ECO:0000313" key="4">
    <source>
        <dbReference type="Proteomes" id="UP001235343"/>
    </source>
</evidence>
<keyword evidence="2" id="KW-0456">Lyase</keyword>
<proteinExistence type="predicted"/>
<evidence type="ECO:0000313" key="3">
    <source>
        <dbReference type="EMBL" id="MDL4842243.1"/>
    </source>
</evidence>
<comment type="caution">
    <text evidence="3">The sequence shown here is derived from an EMBL/GenBank/DDBJ whole genome shotgun (WGS) entry which is preliminary data.</text>
</comment>
<keyword evidence="1" id="KW-0479">Metal-binding</keyword>
<protein>
    <submittedName>
        <fullName evidence="3">Sirohydrochlorin chelatase</fullName>
    </submittedName>
</protein>
<evidence type="ECO:0000256" key="1">
    <source>
        <dbReference type="ARBA" id="ARBA00022723"/>
    </source>
</evidence>
<dbReference type="Pfam" id="PF01903">
    <property type="entry name" value="CbiX"/>
    <property type="match status" value="2"/>
</dbReference>
<keyword evidence="4" id="KW-1185">Reference proteome</keyword>
<gene>
    <name evidence="3" type="ORF">QQS35_17530</name>
</gene>
<sequence>MIIIQAVLYICHGSRMKEAAQEAIDFVEKTMKLVDTPIQEYCFLELASPSILEGVDQCVKQGASKIAVIPVLLLTAGHAKKDIPEELERAQKVYNQVEFTYGKPLGVQEKMIDVLAERMKEQREPTPDINVLLVGRGSSDQEAVNDMKKIAGMLEKKVDVSVVNTCFLAASTPKFEEMLRSTAAFGAERIVILPYLLFTGVLMTEIREFVDKLRINPEQEIIICDYLGSHLNVCELLKDRVMEAIGEGEKVAAMA</sequence>
<organism evidence="3 4">
    <name type="scientific">Aquibacillus rhizosphaerae</name>
    <dbReference type="NCBI Taxonomy" id="3051431"/>
    <lineage>
        <taxon>Bacteria</taxon>
        <taxon>Bacillati</taxon>
        <taxon>Bacillota</taxon>
        <taxon>Bacilli</taxon>
        <taxon>Bacillales</taxon>
        <taxon>Bacillaceae</taxon>
        <taxon>Aquibacillus</taxon>
    </lineage>
</organism>
<evidence type="ECO:0000256" key="2">
    <source>
        <dbReference type="ARBA" id="ARBA00023239"/>
    </source>
</evidence>
<name>A0ABT7L8R1_9BACI</name>
<dbReference type="InterPro" id="IPR002762">
    <property type="entry name" value="CbiX-like"/>
</dbReference>
<dbReference type="SUPFAM" id="SSF53800">
    <property type="entry name" value="Chelatase"/>
    <property type="match status" value="1"/>
</dbReference>
<accession>A0ABT7L8R1</accession>
<dbReference type="EMBL" id="JASTZU010000058">
    <property type="protein sequence ID" value="MDL4842243.1"/>
    <property type="molecule type" value="Genomic_DNA"/>
</dbReference>
<reference evidence="3 4" key="1">
    <citation type="submission" date="2023-06" db="EMBL/GenBank/DDBJ databases">
        <title>Aquibacillus rhizosphaerae LR5S19.</title>
        <authorList>
            <person name="Sun J.-Q."/>
        </authorList>
    </citation>
    <scope>NUCLEOTIDE SEQUENCE [LARGE SCALE GENOMIC DNA]</scope>
    <source>
        <strain evidence="3 4">LR5S19</strain>
    </source>
</reference>
<dbReference type="InterPro" id="IPR050963">
    <property type="entry name" value="Sirohydro_Cobaltochel/CbiX"/>
</dbReference>
<dbReference type="CDD" id="cd03416">
    <property type="entry name" value="CbiX_SirB_N"/>
    <property type="match status" value="1"/>
</dbReference>
<dbReference type="RefSeq" id="WP_285933526.1">
    <property type="nucleotide sequence ID" value="NZ_JASTZU010000058.1"/>
</dbReference>